<comment type="subcellular location">
    <subcellularLocation>
        <location evidence="1">Secreted</location>
    </subcellularLocation>
</comment>
<feature type="chain" id="PRO_5030157042" evidence="4">
    <location>
        <begin position="23"/>
        <end position="106"/>
    </location>
</feature>
<dbReference type="PANTHER" id="PTHR34399">
    <property type="entry name" value="AVIDIN-RELATED"/>
    <property type="match status" value="1"/>
</dbReference>
<dbReference type="AlphaFoldDB" id="A0A6J2H8K6"/>
<evidence type="ECO:0000256" key="3">
    <source>
        <dbReference type="ARBA" id="ARBA00022729"/>
    </source>
</evidence>
<dbReference type="InterPro" id="IPR005468">
    <property type="entry name" value="Avidin/str"/>
</dbReference>
<evidence type="ECO:0000256" key="1">
    <source>
        <dbReference type="ARBA" id="ARBA00004613"/>
    </source>
</evidence>
<dbReference type="Pfam" id="PF01382">
    <property type="entry name" value="Avidin"/>
    <property type="match status" value="1"/>
</dbReference>
<dbReference type="SUPFAM" id="SSF50876">
    <property type="entry name" value="Avidin/streptavidin"/>
    <property type="match status" value="1"/>
</dbReference>
<proteinExistence type="predicted"/>
<keyword evidence="2" id="KW-0964">Secreted</keyword>
<dbReference type="InterPro" id="IPR051764">
    <property type="entry name" value="Avidin/Streptavidin-rel"/>
</dbReference>
<reference evidence="6" key="1">
    <citation type="submission" date="2025-08" db="UniProtKB">
        <authorList>
            <consortium name="RefSeq"/>
        </authorList>
    </citation>
    <scope>IDENTIFICATION</scope>
    <source>
        <tissue evidence="6">Muscle</tissue>
    </source>
</reference>
<dbReference type="Gene3D" id="2.40.128.30">
    <property type="entry name" value="Avidin-like"/>
    <property type="match status" value="1"/>
</dbReference>
<evidence type="ECO:0000256" key="2">
    <source>
        <dbReference type="ARBA" id="ARBA00022525"/>
    </source>
</evidence>
<accession>A0A6J2H8K6</accession>
<gene>
    <name evidence="6" type="primary">LOC113991761</name>
</gene>
<dbReference type="InterPro" id="IPR036896">
    <property type="entry name" value="Avidin-like_sf"/>
</dbReference>
<dbReference type="GeneID" id="113991761"/>
<dbReference type="GO" id="GO:0009374">
    <property type="term" value="F:biotin binding"/>
    <property type="evidence" value="ECO:0007669"/>
    <property type="project" value="InterPro"/>
</dbReference>
<name>A0A6J2H8K6_9PASS</name>
<keyword evidence="5" id="KW-1185">Reference proteome</keyword>
<evidence type="ECO:0000256" key="4">
    <source>
        <dbReference type="SAM" id="SignalP"/>
    </source>
</evidence>
<evidence type="ECO:0000313" key="5">
    <source>
        <dbReference type="Proteomes" id="UP000504627"/>
    </source>
</evidence>
<organism evidence="5 6">
    <name type="scientific">Pipra filicauda</name>
    <name type="common">Wire-tailed manakin</name>
    <dbReference type="NCBI Taxonomy" id="649802"/>
    <lineage>
        <taxon>Eukaryota</taxon>
        <taxon>Metazoa</taxon>
        <taxon>Chordata</taxon>
        <taxon>Craniata</taxon>
        <taxon>Vertebrata</taxon>
        <taxon>Euteleostomi</taxon>
        <taxon>Archelosauria</taxon>
        <taxon>Archosauria</taxon>
        <taxon>Dinosauria</taxon>
        <taxon>Saurischia</taxon>
        <taxon>Theropoda</taxon>
        <taxon>Coelurosauria</taxon>
        <taxon>Aves</taxon>
        <taxon>Neognathae</taxon>
        <taxon>Neoaves</taxon>
        <taxon>Telluraves</taxon>
        <taxon>Australaves</taxon>
        <taxon>Passeriformes</taxon>
        <taxon>Pipridae</taxon>
        <taxon>Pipra</taxon>
    </lineage>
</organism>
<dbReference type="Proteomes" id="UP000504627">
    <property type="component" value="Unplaced"/>
</dbReference>
<keyword evidence="3 4" id="KW-0732">Signal</keyword>
<dbReference type="PROSITE" id="PS51326">
    <property type="entry name" value="AVIDIN_2"/>
    <property type="match status" value="1"/>
</dbReference>
<dbReference type="RefSeq" id="XP_027584119.2">
    <property type="nucleotide sequence ID" value="XM_027728318.2"/>
</dbReference>
<sequence length="106" mass="11437">MGTLSCCLLLTLALLIPHQVAARKCDLQGLWRSELASNTTLLALNTAGTFSGFYHTAVTATNKQSLGSQLPGAQQHPGAKRHPTFGFSVHWQFSVGNRMNLAIKLC</sequence>
<dbReference type="InParanoid" id="A0A6J2H8K6"/>
<evidence type="ECO:0000313" key="6">
    <source>
        <dbReference type="RefSeq" id="XP_027584119.2"/>
    </source>
</evidence>
<dbReference type="PANTHER" id="PTHR34399:SF3">
    <property type="entry name" value="AVID PROTEIN-RELATED"/>
    <property type="match status" value="1"/>
</dbReference>
<dbReference type="GO" id="GO:0005576">
    <property type="term" value="C:extracellular region"/>
    <property type="evidence" value="ECO:0007669"/>
    <property type="project" value="UniProtKB-SubCell"/>
</dbReference>
<protein>
    <submittedName>
        <fullName evidence="6">Avidin-like</fullName>
    </submittedName>
</protein>
<feature type="signal peptide" evidence="4">
    <location>
        <begin position="1"/>
        <end position="22"/>
    </location>
</feature>